<evidence type="ECO:0000259" key="3">
    <source>
        <dbReference type="Pfam" id="PF13505"/>
    </source>
</evidence>
<evidence type="ECO:0000313" key="4">
    <source>
        <dbReference type="EMBL" id="AKD56066.1"/>
    </source>
</evidence>
<gene>
    <name evidence="4" type="ORF">SD10_15350</name>
</gene>
<proteinExistence type="predicted"/>
<dbReference type="RefSeq" id="WP_046574822.1">
    <property type="nucleotide sequence ID" value="NZ_CP010429.1"/>
</dbReference>
<keyword evidence="5" id="KW-1185">Reference proteome</keyword>
<dbReference type="OrthoDB" id="942635at2"/>
<protein>
    <recommendedName>
        <fullName evidence="3">Outer membrane protein beta-barrel domain-containing protein</fullName>
    </recommendedName>
</protein>
<dbReference type="KEGG" id="srd:SD10_15350"/>
<evidence type="ECO:0000256" key="1">
    <source>
        <dbReference type="ARBA" id="ARBA00022729"/>
    </source>
</evidence>
<accession>A0A0E3V878</accession>
<name>A0A0E3V878_9BACT</name>
<dbReference type="SUPFAM" id="SSF56925">
    <property type="entry name" value="OMPA-like"/>
    <property type="match status" value="1"/>
</dbReference>
<evidence type="ECO:0000313" key="5">
    <source>
        <dbReference type="Proteomes" id="UP000033054"/>
    </source>
</evidence>
<dbReference type="STRING" id="1379870.SD10_15350"/>
<feature type="compositionally biased region" description="Basic and acidic residues" evidence="2">
    <location>
        <begin position="471"/>
        <end position="493"/>
    </location>
</feature>
<dbReference type="EMBL" id="CP010429">
    <property type="protein sequence ID" value="AKD56066.1"/>
    <property type="molecule type" value="Genomic_DNA"/>
</dbReference>
<feature type="region of interest" description="Disordered" evidence="2">
    <location>
        <begin position="469"/>
        <end position="493"/>
    </location>
</feature>
<feature type="domain" description="Outer membrane protein beta-barrel" evidence="3">
    <location>
        <begin position="47"/>
        <end position="252"/>
    </location>
</feature>
<dbReference type="InterPro" id="IPR027385">
    <property type="entry name" value="Beta-barrel_OMP"/>
</dbReference>
<dbReference type="AlphaFoldDB" id="A0A0E3V878"/>
<evidence type="ECO:0000256" key="2">
    <source>
        <dbReference type="SAM" id="MobiDB-lite"/>
    </source>
</evidence>
<keyword evidence="1" id="KW-0732">Signal</keyword>
<dbReference type="Proteomes" id="UP000033054">
    <property type="component" value="Chromosome"/>
</dbReference>
<reference evidence="4 5" key="1">
    <citation type="journal article" date="2014" name="Curr. Microbiol.">
        <title>Spirosoma radiotolerans sp. nov., a gamma-radiation-resistant bacterium isolated from gamma ray-irradiated soil.</title>
        <authorList>
            <person name="Lee J.J."/>
            <person name="Srinivasan S."/>
            <person name="Lim S."/>
            <person name="Joe M."/>
            <person name="Im S."/>
            <person name="Bae S.I."/>
            <person name="Park K.R."/>
            <person name="Han J.H."/>
            <person name="Park S.H."/>
            <person name="Joo B.M."/>
            <person name="Park S.J."/>
            <person name="Kim M.K."/>
        </authorList>
    </citation>
    <scope>NUCLEOTIDE SEQUENCE [LARGE SCALE GENOMIC DNA]</scope>
    <source>
        <strain evidence="4 5">DG5A</strain>
    </source>
</reference>
<dbReference type="PATRIC" id="fig|1379870.5.peg.3336"/>
<dbReference type="HOGENOM" id="CLU_488248_0_0_10"/>
<dbReference type="InterPro" id="IPR011250">
    <property type="entry name" value="OMP/PagP_B-barrel"/>
</dbReference>
<feature type="region of interest" description="Disordered" evidence="2">
    <location>
        <begin position="410"/>
        <end position="451"/>
    </location>
</feature>
<organism evidence="4 5">
    <name type="scientific">Spirosoma radiotolerans</name>
    <dbReference type="NCBI Taxonomy" id="1379870"/>
    <lineage>
        <taxon>Bacteria</taxon>
        <taxon>Pseudomonadati</taxon>
        <taxon>Bacteroidota</taxon>
        <taxon>Cytophagia</taxon>
        <taxon>Cytophagales</taxon>
        <taxon>Cytophagaceae</taxon>
        <taxon>Spirosoma</taxon>
    </lineage>
</organism>
<sequence length="606" mass="67683">MRIFFWIVISSAVFVLVNRVAAQDSLNYNPLTLTQSTIIDAFTPVKWRMSGSAGYHRLLPKGYANDNLYLTHGFQASLSTDYFVGRYWGLGISMGYQNLAVSDLYKKDPGIPKFPTPRFVPVRSLNSFMLTIGPAFSLPLSQRVLLDIDLRGGLFYNEAPVLGAYLSSSFQDDPANGVFLTTVIPSDRRFRAGFNASAGIKYQLTQQMSAGLSATTSFSSFGYTLVGSTNNFNQKQVEMTTYGVQVGVSYRFLASQRTRVTPVTPATSPRPVCYPPILDPAQINEYYVGTTSQPVIRWRSSAPIYTEGERYSFRLYTLPGNKLVYEKTVQEPQLTWPAQLAIPDTSSYFFYSISTTRVDNFEQTCRSEPVVGTLGFYKRPSAEKTQPTAPREPAFTLKLYELRLVPLAKGATPQAKGTPKQSKLTKGRKPVQTKPVGQLAEPVDSIQTPVIRPDSVRADSIRLRPVQVDSVRSDSIRTDSTRSRSVRSDSVRTDSVRLDSIRADSVRARTIQTTPVPAATKVVFRLVYDGPIQEPDFTWPSLAPLPTQPTVYQYIISRVSNRQIVKNHYLLVEPDGCSTIIYEAAKNKRLQYNSPPRQPILKKSPN</sequence>
<dbReference type="Pfam" id="PF13505">
    <property type="entry name" value="OMP_b-brl"/>
    <property type="match status" value="1"/>
</dbReference>